<evidence type="ECO:0000256" key="2">
    <source>
        <dbReference type="SAM" id="SignalP"/>
    </source>
</evidence>
<gene>
    <name evidence="3" type="ORF">ISF6_2654</name>
</gene>
<sequence length="139" mass="15264">MFQTLHRLASGVARPARACAALGVLALGLGAGAAHAGGVHWSIGINLPSIGTVISNAPVYPAYVPAPVYVPPPVVYRPAPVVVSPGYYYGPPPVVVDRRWGPPRGEWHPHHHRGYRDDRWGRDERWDRGPRDRGGRWRD</sequence>
<accession>A0A0K8P2Q4</accession>
<keyword evidence="4" id="KW-1185">Reference proteome</keyword>
<reference evidence="3 4" key="2">
    <citation type="journal article" date="2016" name="Science">
        <title>A bacterium that degrades and assimilates poly(ethylene terephthalate).</title>
        <authorList>
            <person name="Yoshida S."/>
            <person name="Hiraga K."/>
            <person name="Takehana T."/>
            <person name="Taniguchi I."/>
            <person name="Yamaji H."/>
            <person name="Maeda Y."/>
            <person name="Toyohara K."/>
            <person name="Miyamoto K."/>
            <person name="Kimura Y."/>
            <person name="Oda K."/>
        </authorList>
    </citation>
    <scope>NUCLEOTIDE SEQUENCE [LARGE SCALE GENOMIC DNA]</scope>
    <source>
        <strain evidence="4">NBRC 110686 / TISTR 2288 / 201-F6</strain>
    </source>
</reference>
<dbReference type="Proteomes" id="UP000037660">
    <property type="component" value="Unassembled WGS sequence"/>
</dbReference>
<name>A0A0K8P2Q4_PISS1</name>
<reference evidence="4" key="1">
    <citation type="submission" date="2015-07" db="EMBL/GenBank/DDBJ databases">
        <title>Discovery of a poly(ethylene terephthalate assimilation.</title>
        <authorList>
            <person name="Yoshida S."/>
            <person name="Hiraga K."/>
            <person name="Takehana T."/>
            <person name="Taniguchi I."/>
            <person name="Yamaji H."/>
            <person name="Maeda Y."/>
            <person name="Toyohara K."/>
            <person name="Miyamoto K."/>
            <person name="Kimura Y."/>
            <person name="Oda K."/>
        </authorList>
    </citation>
    <scope>NUCLEOTIDE SEQUENCE [LARGE SCALE GENOMIC DNA]</scope>
    <source>
        <strain evidence="4">NBRC 110686 / TISTR 2288 / 201-F6</strain>
    </source>
</reference>
<proteinExistence type="predicted"/>
<organism evidence="3 4">
    <name type="scientific">Piscinibacter sakaiensis</name>
    <name type="common">Ideonella sakaiensis</name>
    <dbReference type="NCBI Taxonomy" id="1547922"/>
    <lineage>
        <taxon>Bacteria</taxon>
        <taxon>Pseudomonadati</taxon>
        <taxon>Pseudomonadota</taxon>
        <taxon>Betaproteobacteria</taxon>
        <taxon>Burkholderiales</taxon>
        <taxon>Sphaerotilaceae</taxon>
        <taxon>Piscinibacter</taxon>
    </lineage>
</organism>
<feature type="compositionally biased region" description="Basic and acidic residues" evidence="1">
    <location>
        <begin position="115"/>
        <end position="139"/>
    </location>
</feature>
<dbReference type="RefSeq" id="WP_054020784.1">
    <property type="nucleotide sequence ID" value="NZ_BBYR01000039.1"/>
</dbReference>
<dbReference type="AlphaFoldDB" id="A0A0K8P2Q4"/>
<comment type="caution">
    <text evidence="3">The sequence shown here is derived from an EMBL/GenBank/DDBJ whole genome shotgun (WGS) entry which is preliminary data.</text>
</comment>
<evidence type="ECO:0000256" key="1">
    <source>
        <dbReference type="SAM" id="MobiDB-lite"/>
    </source>
</evidence>
<evidence type="ECO:0000313" key="4">
    <source>
        <dbReference type="Proteomes" id="UP000037660"/>
    </source>
</evidence>
<feature type="region of interest" description="Disordered" evidence="1">
    <location>
        <begin position="100"/>
        <end position="139"/>
    </location>
</feature>
<feature type="chain" id="PRO_5005513670" evidence="2">
    <location>
        <begin position="37"/>
        <end position="139"/>
    </location>
</feature>
<feature type="signal peptide" evidence="2">
    <location>
        <begin position="1"/>
        <end position="36"/>
    </location>
</feature>
<dbReference type="STRING" id="1547922.ISF6_2654"/>
<keyword evidence="2" id="KW-0732">Signal</keyword>
<protein>
    <submittedName>
        <fullName evidence="3">Putative signal peptide protein</fullName>
    </submittedName>
</protein>
<dbReference type="EMBL" id="BBYR01000039">
    <property type="protein sequence ID" value="GAP36814.1"/>
    <property type="molecule type" value="Genomic_DNA"/>
</dbReference>
<evidence type="ECO:0000313" key="3">
    <source>
        <dbReference type="EMBL" id="GAP36814.1"/>
    </source>
</evidence>